<evidence type="ECO:0000256" key="2">
    <source>
        <dbReference type="ARBA" id="ARBA00023015"/>
    </source>
</evidence>
<gene>
    <name evidence="7" type="ORF">ASPZODRAFT_130294</name>
</gene>
<keyword evidence="4" id="KW-0804">Transcription</keyword>
<keyword evidence="2" id="KW-0805">Transcription regulation</keyword>
<dbReference type="STRING" id="1073090.A0A1L9SM64"/>
<dbReference type="EMBL" id="KV878339">
    <property type="protein sequence ID" value="OJJ48315.1"/>
    <property type="molecule type" value="Genomic_DNA"/>
</dbReference>
<dbReference type="OrthoDB" id="4526708at2759"/>
<dbReference type="CDD" id="cd12148">
    <property type="entry name" value="fungal_TF_MHR"/>
    <property type="match status" value="1"/>
</dbReference>
<dbReference type="Proteomes" id="UP000184188">
    <property type="component" value="Unassembled WGS sequence"/>
</dbReference>
<evidence type="ECO:0000256" key="4">
    <source>
        <dbReference type="ARBA" id="ARBA00023163"/>
    </source>
</evidence>
<reference evidence="8" key="1">
    <citation type="journal article" date="2017" name="Genome Biol.">
        <title>Comparative genomics reveals high biological diversity and specific adaptations in the industrially and medically important fungal genus Aspergillus.</title>
        <authorList>
            <person name="de Vries R.P."/>
            <person name="Riley R."/>
            <person name="Wiebenga A."/>
            <person name="Aguilar-Osorio G."/>
            <person name="Amillis S."/>
            <person name="Uchima C.A."/>
            <person name="Anderluh G."/>
            <person name="Asadollahi M."/>
            <person name="Askin M."/>
            <person name="Barry K."/>
            <person name="Battaglia E."/>
            <person name="Bayram O."/>
            <person name="Benocci T."/>
            <person name="Braus-Stromeyer S.A."/>
            <person name="Caldana C."/>
            <person name="Canovas D."/>
            <person name="Cerqueira G.C."/>
            <person name="Chen F."/>
            <person name="Chen W."/>
            <person name="Choi C."/>
            <person name="Clum A."/>
            <person name="Dos Santos R.A."/>
            <person name="Damasio A.R."/>
            <person name="Diallinas G."/>
            <person name="Emri T."/>
            <person name="Fekete E."/>
            <person name="Flipphi M."/>
            <person name="Freyberg S."/>
            <person name="Gallo A."/>
            <person name="Gournas C."/>
            <person name="Habgood R."/>
            <person name="Hainaut M."/>
            <person name="Harispe M.L."/>
            <person name="Henrissat B."/>
            <person name="Hilden K.S."/>
            <person name="Hope R."/>
            <person name="Hossain A."/>
            <person name="Karabika E."/>
            <person name="Karaffa L."/>
            <person name="Karanyi Z."/>
            <person name="Krasevec N."/>
            <person name="Kuo A."/>
            <person name="Kusch H."/>
            <person name="LaButti K."/>
            <person name="Lagendijk E.L."/>
            <person name="Lapidus A."/>
            <person name="Levasseur A."/>
            <person name="Lindquist E."/>
            <person name="Lipzen A."/>
            <person name="Logrieco A.F."/>
            <person name="MacCabe A."/>
            <person name="Maekelae M.R."/>
            <person name="Malavazi I."/>
            <person name="Melin P."/>
            <person name="Meyer V."/>
            <person name="Mielnichuk N."/>
            <person name="Miskei M."/>
            <person name="Molnar A.P."/>
            <person name="Mule G."/>
            <person name="Ngan C.Y."/>
            <person name="Orejas M."/>
            <person name="Orosz E."/>
            <person name="Ouedraogo J.P."/>
            <person name="Overkamp K.M."/>
            <person name="Park H.-S."/>
            <person name="Perrone G."/>
            <person name="Piumi F."/>
            <person name="Punt P.J."/>
            <person name="Ram A.F."/>
            <person name="Ramon A."/>
            <person name="Rauscher S."/>
            <person name="Record E."/>
            <person name="Riano-Pachon D.M."/>
            <person name="Robert V."/>
            <person name="Roehrig J."/>
            <person name="Ruller R."/>
            <person name="Salamov A."/>
            <person name="Salih N.S."/>
            <person name="Samson R.A."/>
            <person name="Sandor E."/>
            <person name="Sanguinetti M."/>
            <person name="Schuetze T."/>
            <person name="Sepcic K."/>
            <person name="Shelest E."/>
            <person name="Sherlock G."/>
            <person name="Sophianopoulou V."/>
            <person name="Squina F.M."/>
            <person name="Sun H."/>
            <person name="Susca A."/>
            <person name="Todd R.B."/>
            <person name="Tsang A."/>
            <person name="Unkles S.E."/>
            <person name="van de Wiele N."/>
            <person name="van Rossen-Uffink D."/>
            <person name="Oliveira J.V."/>
            <person name="Vesth T.C."/>
            <person name="Visser J."/>
            <person name="Yu J.-H."/>
            <person name="Zhou M."/>
            <person name="Andersen M.R."/>
            <person name="Archer D.B."/>
            <person name="Baker S.E."/>
            <person name="Benoit I."/>
            <person name="Brakhage A.A."/>
            <person name="Braus G.H."/>
            <person name="Fischer R."/>
            <person name="Frisvad J.C."/>
            <person name="Goldman G.H."/>
            <person name="Houbraken J."/>
            <person name="Oakley B."/>
            <person name="Pocsi I."/>
            <person name="Scazzocchio C."/>
            <person name="Seiboth B."/>
            <person name="vanKuyk P.A."/>
            <person name="Wortman J."/>
            <person name="Dyer P.S."/>
            <person name="Grigoriev I.V."/>
        </authorList>
    </citation>
    <scope>NUCLEOTIDE SEQUENCE [LARGE SCALE GENOMIC DNA]</scope>
    <source>
        <strain evidence="8">CBS 506.65</strain>
    </source>
</reference>
<dbReference type="InterPro" id="IPR051089">
    <property type="entry name" value="prtT"/>
</dbReference>
<dbReference type="GO" id="GO:0005634">
    <property type="term" value="C:nucleus"/>
    <property type="evidence" value="ECO:0007669"/>
    <property type="project" value="UniProtKB-SubCell"/>
</dbReference>
<evidence type="ECO:0000313" key="7">
    <source>
        <dbReference type="EMBL" id="OJJ48315.1"/>
    </source>
</evidence>
<sequence>MDEAASGRGPTACHPCAKAKVRCEPSGSGCVVCKRCMRLNKECTIQAPGAHKRKRARIPEIARLEEKLDGVAAILAASKRDSDDLPQTAQNTVPRGEWPLAPAGFGNSSFSDDNFYPDGDEAQLVLDAYRQTMMPYFPFVVIPPSITPLELRQGKPFLYRTIMMIACQRSSSDQLALSNLVRDYFIQTALVKGDQNLDLLQGLLVFLGWYHVHLQFRAQLSNPVHLLMGLVVDLGLNSPTDVRGTTGLPLHFLRTFYFETQNQRVRTLEERRTYLGCFHLIATISLCSRDMSPLKYTKYTDECCNALSEMKEYSTDEYIIYHIRLHRVGEKIRRTLWDDRFDITWNMSAPLGMCVRYLEIELQRFKDSIPFDMPQQALLHLYVHTLEISLYSIALSDNLSDGDYSECQMTRFNILHSCSIATKAFFDLISNFKPEMSIGMPYTCWSQSSQAVVVLSKLSLLKNEIWDEDNAQNMVDFTKEIDRMSSKIKALQSWDHGGKFRHFVPDLPLRIESRLQFMREIYEKKNFALAERKRNLVDSNIDLNLEYLPSMPMFDLLDGNFWHELF</sequence>
<dbReference type="InterPro" id="IPR036864">
    <property type="entry name" value="Zn2-C6_fun-type_DNA-bd_sf"/>
</dbReference>
<dbReference type="GO" id="GO:0008270">
    <property type="term" value="F:zinc ion binding"/>
    <property type="evidence" value="ECO:0007669"/>
    <property type="project" value="InterPro"/>
</dbReference>
<dbReference type="RefSeq" id="XP_022582825.1">
    <property type="nucleotide sequence ID" value="XM_022722474.1"/>
</dbReference>
<keyword evidence="8" id="KW-1185">Reference proteome</keyword>
<evidence type="ECO:0000259" key="6">
    <source>
        <dbReference type="PROSITE" id="PS00463"/>
    </source>
</evidence>
<evidence type="ECO:0000256" key="3">
    <source>
        <dbReference type="ARBA" id="ARBA00023125"/>
    </source>
</evidence>
<protein>
    <recommendedName>
        <fullName evidence="6">Zn(2)-C6 fungal-type domain-containing protein</fullName>
    </recommendedName>
</protein>
<proteinExistence type="predicted"/>
<dbReference type="VEuPathDB" id="FungiDB:ASPZODRAFT_130294"/>
<evidence type="ECO:0000256" key="1">
    <source>
        <dbReference type="ARBA" id="ARBA00004123"/>
    </source>
</evidence>
<dbReference type="PANTHER" id="PTHR31845">
    <property type="entry name" value="FINGER DOMAIN PROTEIN, PUTATIVE-RELATED"/>
    <property type="match status" value="1"/>
</dbReference>
<dbReference type="CDD" id="cd00067">
    <property type="entry name" value="GAL4"/>
    <property type="match status" value="1"/>
</dbReference>
<dbReference type="InterPro" id="IPR001138">
    <property type="entry name" value="Zn2Cys6_DnaBD"/>
</dbReference>
<organism evidence="7 8">
    <name type="scientific">Penicilliopsis zonata CBS 506.65</name>
    <dbReference type="NCBI Taxonomy" id="1073090"/>
    <lineage>
        <taxon>Eukaryota</taxon>
        <taxon>Fungi</taxon>
        <taxon>Dikarya</taxon>
        <taxon>Ascomycota</taxon>
        <taxon>Pezizomycotina</taxon>
        <taxon>Eurotiomycetes</taxon>
        <taxon>Eurotiomycetidae</taxon>
        <taxon>Eurotiales</taxon>
        <taxon>Aspergillaceae</taxon>
        <taxon>Penicilliopsis</taxon>
    </lineage>
</organism>
<accession>A0A1L9SM64</accession>
<dbReference type="PANTHER" id="PTHR31845:SF10">
    <property type="entry name" value="ZN(II)2CYS6 TRANSCRIPTION FACTOR (EUROFUNG)"/>
    <property type="match status" value="1"/>
</dbReference>
<dbReference type="GO" id="GO:0000981">
    <property type="term" value="F:DNA-binding transcription factor activity, RNA polymerase II-specific"/>
    <property type="evidence" value="ECO:0007669"/>
    <property type="project" value="InterPro"/>
</dbReference>
<feature type="domain" description="Zn(2)-C6 fungal-type" evidence="6">
    <location>
        <begin position="12"/>
        <end position="43"/>
    </location>
</feature>
<name>A0A1L9SM64_9EURO</name>
<dbReference type="SUPFAM" id="SSF57701">
    <property type="entry name" value="Zn2/Cys6 DNA-binding domain"/>
    <property type="match status" value="1"/>
</dbReference>
<evidence type="ECO:0000313" key="8">
    <source>
        <dbReference type="Proteomes" id="UP000184188"/>
    </source>
</evidence>
<dbReference type="GeneID" id="34608939"/>
<dbReference type="AlphaFoldDB" id="A0A1L9SM64"/>
<keyword evidence="5" id="KW-0539">Nucleus</keyword>
<dbReference type="PROSITE" id="PS00463">
    <property type="entry name" value="ZN2_CY6_FUNGAL_1"/>
    <property type="match status" value="1"/>
</dbReference>
<comment type="subcellular location">
    <subcellularLocation>
        <location evidence="1">Nucleus</location>
    </subcellularLocation>
</comment>
<dbReference type="Gene3D" id="4.10.240.10">
    <property type="entry name" value="Zn(2)-C6 fungal-type DNA-binding domain"/>
    <property type="match status" value="1"/>
</dbReference>
<dbReference type="GO" id="GO:0000976">
    <property type="term" value="F:transcription cis-regulatory region binding"/>
    <property type="evidence" value="ECO:0007669"/>
    <property type="project" value="TreeGrafter"/>
</dbReference>
<keyword evidence="3" id="KW-0238">DNA-binding</keyword>
<evidence type="ECO:0000256" key="5">
    <source>
        <dbReference type="ARBA" id="ARBA00023242"/>
    </source>
</evidence>